<proteinExistence type="predicted"/>
<keyword evidence="2" id="KW-1185">Reference proteome</keyword>
<name>A0ABQ1MFY6_9BACT</name>
<accession>A0ABQ1MFY6</accession>
<protein>
    <submittedName>
        <fullName evidence="1">Uncharacterized protein</fullName>
    </submittedName>
</protein>
<gene>
    <name evidence="1" type="ORF">GCM10011506_26690</name>
</gene>
<dbReference type="EMBL" id="BMEC01000008">
    <property type="protein sequence ID" value="GGC39862.1"/>
    <property type="molecule type" value="Genomic_DNA"/>
</dbReference>
<evidence type="ECO:0000313" key="2">
    <source>
        <dbReference type="Proteomes" id="UP000636010"/>
    </source>
</evidence>
<comment type="caution">
    <text evidence="1">The sequence shown here is derived from an EMBL/GenBank/DDBJ whole genome shotgun (WGS) entry which is preliminary data.</text>
</comment>
<reference evidence="2" key="1">
    <citation type="journal article" date="2019" name="Int. J. Syst. Evol. Microbiol.">
        <title>The Global Catalogue of Microorganisms (GCM) 10K type strain sequencing project: providing services to taxonomists for standard genome sequencing and annotation.</title>
        <authorList>
            <consortium name="The Broad Institute Genomics Platform"/>
            <consortium name="The Broad Institute Genome Sequencing Center for Infectious Disease"/>
            <person name="Wu L."/>
            <person name="Ma J."/>
        </authorList>
    </citation>
    <scope>NUCLEOTIDE SEQUENCE [LARGE SCALE GENOMIC DNA]</scope>
    <source>
        <strain evidence="2">CGMCC 1.10832</strain>
    </source>
</reference>
<organism evidence="1 2">
    <name type="scientific">Marivirga lumbricoides</name>
    <dbReference type="NCBI Taxonomy" id="1046115"/>
    <lineage>
        <taxon>Bacteria</taxon>
        <taxon>Pseudomonadati</taxon>
        <taxon>Bacteroidota</taxon>
        <taxon>Cytophagia</taxon>
        <taxon>Cytophagales</taxon>
        <taxon>Marivirgaceae</taxon>
        <taxon>Marivirga</taxon>
    </lineage>
</organism>
<evidence type="ECO:0000313" key="1">
    <source>
        <dbReference type="EMBL" id="GGC39862.1"/>
    </source>
</evidence>
<dbReference type="Proteomes" id="UP000636010">
    <property type="component" value="Unassembled WGS sequence"/>
</dbReference>
<sequence length="117" mass="13087">MYLGYNLNASSYSIKPYVEFVIRKIREMPIIIYVEGSREKIEELCIKEWGLPAQIFALETWLMDKGQALVGNKYVADIGFDINKDATGGGAVLSAESMAIMGKIGMDIYFSEYPSAE</sequence>